<dbReference type="InterPro" id="IPR023375">
    <property type="entry name" value="ADC_dom_sf"/>
</dbReference>
<dbReference type="OrthoDB" id="150993at2"/>
<dbReference type="EMBL" id="FNIL01000003">
    <property type="protein sequence ID" value="SDN76762.1"/>
    <property type="molecule type" value="Genomic_DNA"/>
</dbReference>
<dbReference type="AlphaFoldDB" id="A0A1H0E2X0"/>
<organism evidence="1 2">
    <name type="scientific">Alkalicoccus daliensis</name>
    <dbReference type="NCBI Taxonomy" id="745820"/>
    <lineage>
        <taxon>Bacteria</taxon>
        <taxon>Bacillati</taxon>
        <taxon>Bacillota</taxon>
        <taxon>Bacilli</taxon>
        <taxon>Bacillales</taxon>
        <taxon>Bacillaceae</taxon>
        <taxon>Alkalicoccus</taxon>
    </lineage>
</organism>
<accession>A0A1H0E2X0</accession>
<dbReference type="InterPro" id="IPR018644">
    <property type="entry name" value="DUF2071"/>
</dbReference>
<dbReference type="Gene3D" id="2.40.400.10">
    <property type="entry name" value="Acetoacetate decarboxylase-like"/>
    <property type="match status" value="1"/>
</dbReference>
<evidence type="ECO:0000313" key="2">
    <source>
        <dbReference type="Proteomes" id="UP000198778"/>
    </source>
</evidence>
<sequence>MAKTKKNWLAKQNWNDLLFIHYPIAIEDLRTHIPEELEIDTFEGQAWIGIVPFLGTENQARKFGRIFSADDFLELNVRTYVTYKGEKAVYFFTMDADSSLVVRTARSVVGLPYYHADMKIEEKDGTIKYESKRTHDGKAKASFSCSYAPVSKPSKSKPDTLTHWLTERYALLKAKNGKVTKGPIHHEPWELREAELTIHKNELLDFINPEISKTEPLVHYSKAKEVLFYPFEKLS</sequence>
<name>A0A1H0E2X0_9BACI</name>
<reference evidence="2" key="1">
    <citation type="submission" date="2016-10" db="EMBL/GenBank/DDBJ databases">
        <authorList>
            <person name="Varghese N."/>
            <person name="Submissions S."/>
        </authorList>
    </citation>
    <scope>NUCLEOTIDE SEQUENCE [LARGE SCALE GENOMIC DNA]</scope>
    <source>
        <strain evidence="2">CGMCC 1.10369</strain>
    </source>
</reference>
<keyword evidence="2" id="KW-1185">Reference proteome</keyword>
<dbReference type="PANTHER" id="PTHR39186">
    <property type="entry name" value="DUF2071 FAMILY PROTEIN"/>
    <property type="match status" value="1"/>
</dbReference>
<gene>
    <name evidence="1" type="ORF">SAMN04488053_103186</name>
</gene>
<dbReference type="RefSeq" id="WP_090842163.1">
    <property type="nucleotide sequence ID" value="NZ_FNIL01000003.1"/>
</dbReference>
<evidence type="ECO:0000313" key="1">
    <source>
        <dbReference type="EMBL" id="SDN76762.1"/>
    </source>
</evidence>
<evidence type="ECO:0008006" key="3">
    <source>
        <dbReference type="Google" id="ProtNLM"/>
    </source>
</evidence>
<dbReference type="Pfam" id="PF09844">
    <property type="entry name" value="DUF2071"/>
    <property type="match status" value="1"/>
</dbReference>
<proteinExistence type="predicted"/>
<dbReference type="STRING" id="745820.SAMN04488053_103186"/>
<dbReference type="SUPFAM" id="SSF160104">
    <property type="entry name" value="Acetoacetate decarboxylase-like"/>
    <property type="match status" value="1"/>
</dbReference>
<protein>
    <recommendedName>
        <fullName evidence="3">DUF2071 domain-containing protein</fullName>
    </recommendedName>
</protein>
<dbReference type="Proteomes" id="UP000198778">
    <property type="component" value="Unassembled WGS sequence"/>
</dbReference>
<dbReference type="PANTHER" id="PTHR39186:SF1">
    <property type="entry name" value="DUF2071 DOMAIN-CONTAINING PROTEIN"/>
    <property type="match status" value="1"/>
</dbReference>